<protein>
    <submittedName>
        <fullName evidence="3">Uncharacterized protein</fullName>
    </submittedName>
</protein>
<accession>A0A914XC08</accession>
<feature type="chain" id="PRO_5037195488" evidence="1">
    <location>
        <begin position="21"/>
        <end position="173"/>
    </location>
</feature>
<proteinExistence type="predicted"/>
<feature type="signal peptide" evidence="1">
    <location>
        <begin position="1"/>
        <end position="20"/>
    </location>
</feature>
<keyword evidence="2" id="KW-1185">Reference proteome</keyword>
<organism evidence="2 3">
    <name type="scientific">Plectus sambesii</name>
    <dbReference type="NCBI Taxonomy" id="2011161"/>
    <lineage>
        <taxon>Eukaryota</taxon>
        <taxon>Metazoa</taxon>
        <taxon>Ecdysozoa</taxon>
        <taxon>Nematoda</taxon>
        <taxon>Chromadorea</taxon>
        <taxon>Plectida</taxon>
        <taxon>Plectina</taxon>
        <taxon>Plectoidea</taxon>
        <taxon>Plectidae</taxon>
        <taxon>Plectus</taxon>
    </lineage>
</organism>
<dbReference type="AlphaFoldDB" id="A0A914XC08"/>
<reference evidence="3" key="1">
    <citation type="submission" date="2022-11" db="UniProtKB">
        <authorList>
            <consortium name="WormBaseParasite"/>
        </authorList>
    </citation>
    <scope>IDENTIFICATION</scope>
</reference>
<dbReference type="PANTHER" id="PTHR35017">
    <property type="entry name" value="PROTEIN CBG16223-RELATED"/>
    <property type="match status" value="1"/>
</dbReference>
<dbReference type="Proteomes" id="UP000887566">
    <property type="component" value="Unplaced"/>
</dbReference>
<sequence>MRFVLIASIIAVSYVSMYEAQVVATGPPCCRNLLGQQSCNFLHKTNAIKFINRCNYEVDFRVIQCCQLCDVIASNSVVNGVPQSYENAVQRMFSEGSGQCFDRMSSTYCLNFVQRTGPWQGANQWSCAAQHAPLAFRICRLSCGYCSITNTTAPSVPLTSYTQTNAYASCSLN</sequence>
<evidence type="ECO:0000313" key="2">
    <source>
        <dbReference type="Proteomes" id="UP000887566"/>
    </source>
</evidence>
<evidence type="ECO:0000313" key="3">
    <source>
        <dbReference type="WBParaSite" id="PSAMB.scaffold731size42462.g8334.t1"/>
    </source>
</evidence>
<keyword evidence="1" id="KW-0732">Signal</keyword>
<evidence type="ECO:0000256" key="1">
    <source>
        <dbReference type="SAM" id="SignalP"/>
    </source>
</evidence>
<dbReference type="WBParaSite" id="PSAMB.scaffold731size42462.g8334.t1">
    <property type="protein sequence ID" value="PSAMB.scaffold731size42462.g8334.t1"/>
    <property type="gene ID" value="PSAMB.scaffold731size42462.g8334"/>
</dbReference>
<name>A0A914XC08_9BILA</name>
<dbReference type="PANTHER" id="PTHR35017:SF1">
    <property type="entry name" value="SHKT DOMAIN-CONTAINING PROTEIN"/>
    <property type="match status" value="1"/>
</dbReference>